<name>A0A0E9TLG4_ANGAN</name>
<evidence type="ECO:0000313" key="1">
    <source>
        <dbReference type="EMBL" id="JAH54524.1"/>
    </source>
</evidence>
<reference evidence="1" key="2">
    <citation type="journal article" date="2015" name="Fish Shellfish Immunol.">
        <title>Early steps in the European eel (Anguilla anguilla)-Vibrio vulnificus interaction in the gills: Role of the RtxA13 toxin.</title>
        <authorList>
            <person name="Callol A."/>
            <person name="Pajuelo D."/>
            <person name="Ebbesson L."/>
            <person name="Teles M."/>
            <person name="MacKenzie S."/>
            <person name="Amaro C."/>
        </authorList>
    </citation>
    <scope>NUCLEOTIDE SEQUENCE</scope>
</reference>
<dbReference type="AlphaFoldDB" id="A0A0E9TLG4"/>
<dbReference type="EMBL" id="GBXM01054053">
    <property type="protein sequence ID" value="JAH54524.1"/>
    <property type="molecule type" value="Transcribed_RNA"/>
</dbReference>
<accession>A0A0E9TLG4</accession>
<reference evidence="1" key="1">
    <citation type="submission" date="2014-11" db="EMBL/GenBank/DDBJ databases">
        <authorList>
            <person name="Amaro Gonzalez C."/>
        </authorList>
    </citation>
    <scope>NUCLEOTIDE SEQUENCE</scope>
</reference>
<protein>
    <submittedName>
        <fullName evidence="1">Uncharacterized protein</fullName>
    </submittedName>
</protein>
<proteinExistence type="predicted"/>
<organism evidence="1">
    <name type="scientific">Anguilla anguilla</name>
    <name type="common">European freshwater eel</name>
    <name type="synonym">Muraena anguilla</name>
    <dbReference type="NCBI Taxonomy" id="7936"/>
    <lineage>
        <taxon>Eukaryota</taxon>
        <taxon>Metazoa</taxon>
        <taxon>Chordata</taxon>
        <taxon>Craniata</taxon>
        <taxon>Vertebrata</taxon>
        <taxon>Euteleostomi</taxon>
        <taxon>Actinopterygii</taxon>
        <taxon>Neopterygii</taxon>
        <taxon>Teleostei</taxon>
        <taxon>Anguilliformes</taxon>
        <taxon>Anguillidae</taxon>
        <taxon>Anguilla</taxon>
    </lineage>
</organism>
<sequence>MGKSQTVSRITKENCI</sequence>